<gene>
    <name evidence="1" type="ORF">AUC61_06800</name>
</gene>
<reference evidence="1 2" key="1">
    <citation type="submission" date="2015-12" db="EMBL/GenBank/DDBJ databases">
        <title>Phylogenomics in the description of a new species in the Pseudomonas syringae group.</title>
        <authorList>
            <person name="Busquets A."/>
            <person name="Gomila M."/>
            <person name="Beiki F."/>
            <person name="Rahimian H."/>
            <person name="Mulet M."/>
            <person name="Sanchez D."/>
            <person name="Garcia-Valdes E."/>
            <person name="Lalucat J."/>
        </authorList>
    </citation>
    <scope>NUCLEOTIDE SEQUENCE [LARGE SCALE GENOMIC DNA]</scope>
    <source>
        <strain evidence="1 2">S25</strain>
    </source>
</reference>
<dbReference type="EMBL" id="LOHG01000003">
    <property type="protein sequence ID" value="MCI8209241.1"/>
    <property type="molecule type" value="Genomic_DNA"/>
</dbReference>
<evidence type="ECO:0000313" key="1">
    <source>
        <dbReference type="EMBL" id="MCI8209241.1"/>
    </source>
</evidence>
<evidence type="ECO:0008006" key="3">
    <source>
        <dbReference type="Google" id="ProtNLM"/>
    </source>
</evidence>
<keyword evidence="2" id="KW-1185">Reference proteome</keyword>
<dbReference type="RefSeq" id="WP_243245203.1">
    <property type="nucleotide sequence ID" value="NZ_LOHG01000003.1"/>
</dbReference>
<dbReference type="Proteomes" id="UP001320513">
    <property type="component" value="Unassembled WGS sequence"/>
</dbReference>
<accession>A0ABS9ZFY6</accession>
<evidence type="ECO:0000313" key="2">
    <source>
        <dbReference type="Proteomes" id="UP001320513"/>
    </source>
</evidence>
<name>A0ABS9ZFY6_9PSED</name>
<proteinExistence type="predicted"/>
<sequence length="89" mass="9977">MSDKEHYEIEYTLAGEHHVDVIEDLDVPIIEVVHELAQKHHVALDDDLHHSTAVDLTTPHASGITDVSIHSVEEEDLQVHIDVDTRITG</sequence>
<comment type="caution">
    <text evidence="1">The sequence shown here is derived from an EMBL/GenBank/DDBJ whole genome shotgun (WGS) entry which is preliminary data.</text>
</comment>
<organism evidence="1 2">
    <name type="scientific">Pseudomonas maioricensis</name>
    <dbReference type="NCBI Taxonomy" id="1766623"/>
    <lineage>
        <taxon>Bacteria</taxon>
        <taxon>Pseudomonadati</taxon>
        <taxon>Pseudomonadota</taxon>
        <taxon>Gammaproteobacteria</taxon>
        <taxon>Pseudomonadales</taxon>
        <taxon>Pseudomonadaceae</taxon>
        <taxon>Pseudomonas</taxon>
    </lineage>
</organism>
<protein>
    <recommendedName>
        <fullName evidence="3">Halobacterial output domain-containing protein</fullName>
    </recommendedName>
</protein>